<dbReference type="InParanoid" id="A9UPI4"/>
<dbReference type="KEGG" id="mbr:MONBRDRAFT_22083"/>
<dbReference type="Pfam" id="PF16889">
    <property type="entry name" value="Hepar_II_III_N"/>
    <property type="match status" value="1"/>
</dbReference>
<dbReference type="GO" id="GO:0016829">
    <property type="term" value="F:lyase activity"/>
    <property type="evidence" value="ECO:0007669"/>
    <property type="project" value="UniProtKB-KW"/>
</dbReference>
<keyword evidence="2" id="KW-0732">Signal</keyword>
<keyword evidence="4" id="KW-0456">Lyase</keyword>
<evidence type="ECO:0000256" key="4">
    <source>
        <dbReference type="ARBA" id="ARBA00023239"/>
    </source>
</evidence>
<name>A9UPI4_MONBE</name>
<dbReference type="EMBL" id="CH991543">
    <property type="protein sequence ID" value="EDQ92876.1"/>
    <property type="molecule type" value="Genomic_DNA"/>
</dbReference>
<dbReference type="PANTHER" id="PTHR39210">
    <property type="entry name" value="HEPARIN-SULFATE LYASE"/>
    <property type="match status" value="1"/>
</dbReference>
<dbReference type="InterPro" id="IPR012480">
    <property type="entry name" value="Hepar_II_III_C"/>
</dbReference>
<accession>A9UPI4</accession>
<organism evidence="7 8">
    <name type="scientific">Monosiga brevicollis</name>
    <name type="common">Choanoflagellate</name>
    <dbReference type="NCBI Taxonomy" id="81824"/>
    <lineage>
        <taxon>Eukaryota</taxon>
        <taxon>Choanoflagellata</taxon>
        <taxon>Craspedida</taxon>
        <taxon>Salpingoecidae</taxon>
        <taxon>Monosiga</taxon>
    </lineage>
</organism>
<evidence type="ECO:0008006" key="9">
    <source>
        <dbReference type="Google" id="ProtNLM"/>
    </source>
</evidence>
<dbReference type="RefSeq" id="XP_001742638.1">
    <property type="nucleotide sequence ID" value="XM_001742586.1"/>
</dbReference>
<reference evidence="7 8" key="1">
    <citation type="journal article" date="2008" name="Nature">
        <title>The genome of the choanoflagellate Monosiga brevicollis and the origin of metazoans.</title>
        <authorList>
            <consortium name="JGI Sequencing"/>
            <person name="King N."/>
            <person name="Westbrook M.J."/>
            <person name="Young S.L."/>
            <person name="Kuo A."/>
            <person name="Abedin M."/>
            <person name="Chapman J."/>
            <person name="Fairclough S."/>
            <person name="Hellsten U."/>
            <person name="Isogai Y."/>
            <person name="Letunic I."/>
            <person name="Marr M."/>
            <person name="Pincus D."/>
            <person name="Putnam N."/>
            <person name="Rokas A."/>
            <person name="Wright K.J."/>
            <person name="Zuzow R."/>
            <person name="Dirks W."/>
            <person name="Good M."/>
            <person name="Goodstein D."/>
            <person name="Lemons D."/>
            <person name="Li W."/>
            <person name="Lyons J.B."/>
            <person name="Morris A."/>
            <person name="Nichols S."/>
            <person name="Richter D.J."/>
            <person name="Salamov A."/>
            <person name="Bork P."/>
            <person name="Lim W.A."/>
            <person name="Manning G."/>
            <person name="Miller W.T."/>
            <person name="McGinnis W."/>
            <person name="Shapiro H."/>
            <person name="Tjian R."/>
            <person name="Grigoriev I.V."/>
            <person name="Rokhsar D."/>
        </authorList>
    </citation>
    <scope>NUCLEOTIDE SEQUENCE [LARGE SCALE GENOMIC DNA]</scope>
    <source>
        <strain evidence="8">MX1 / ATCC 50154</strain>
    </source>
</reference>
<dbReference type="PANTHER" id="PTHR39210:SF1">
    <property type="entry name" value="HEPARIN-SULFATE LYASE"/>
    <property type="match status" value="1"/>
</dbReference>
<dbReference type="eggNOG" id="ENOG502T28P">
    <property type="taxonomic scope" value="Eukaryota"/>
</dbReference>
<dbReference type="AlphaFoldDB" id="A9UPI4"/>
<proteinExistence type="predicted"/>
<keyword evidence="3" id="KW-0574">Periplasm</keyword>
<evidence type="ECO:0000259" key="6">
    <source>
        <dbReference type="Pfam" id="PF16889"/>
    </source>
</evidence>
<comment type="subcellular location">
    <subcellularLocation>
        <location evidence="1">Periplasm</location>
    </subcellularLocation>
</comment>
<dbReference type="Pfam" id="PF07940">
    <property type="entry name" value="Hepar_II_III_C"/>
    <property type="match status" value="1"/>
</dbReference>
<dbReference type="Proteomes" id="UP000001357">
    <property type="component" value="Unassembled WGS sequence"/>
</dbReference>
<evidence type="ECO:0000256" key="1">
    <source>
        <dbReference type="ARBA" id="ARBA00004418"/>
    </source>
</evidence>
<evidence type="ECO:0000259" key="5">
    <source>
        <dbReference type="Pfam" id="PF07940"/>
    </source>
</evidence>
<sequence>MPEIAAGQELLVNGAHSVGLLATEQEAMAQRLQALLKARRRGNEEVIRQGSPCEAIPELGGQKKASLAGTGSSNAAAASAPAMLLPHLPTTTSPHELLSKIQTVLGAAHYNCSTSWDEARVQRLLALVNLSYPGLEAVEQAAKAEQWILAADHLLAYYQNSPDGAWWRTDVLPSPSQNRSGGAADAALNDTYTFYTVAAHVPRLADGGNTIYSTLFANLVCDWADHVPEAHADVNSGQWRTIEAGIRMFTAWPNNFYALLRSPQFGNVSQLSALWVMAEHGDFLSKYSNQGNANWRSMQYNGLATLSVAVPELANSSSWYAGTSAGILADMQQNVYPDGVENEQTSSYHKVATDNFQNFYNISQLGHRPVAPEIYATLERMHTYLAYNMDQQGNAPINSDCDLQNNRNYIIEASAIFNRSDWLYVATNGAAGTQPPNASRHGPSSMFPWSGQLIMRSNYSSDGTWAWLDLGPFSSSGHGHHDKLHLSVRANDEMFLVDAGRFAYSGDLAAKFRGYATHARGHNIVQLDDANQVQTPAVATTPLSAGVDYELALDHDFGAASTTFADIQGNASHARSVWHQRNVAWVVVDQIVTDRVRNMTTLWHTHPSMEVFLNQTNQVVDIRGRKGRVHVIPFAVNLTRQDEAWLVAGQMDPYPQGWFSPVYDQYSPSTTAMYSSQIPAGVTTTGWIIIYRPLHDWARSFPTATVQRVSTTSIDMQLEWNDQTFPISMPIRH</sequence>
<dbReference type="InterPro" id="IPR008929">
    <property type="entry name" value="Chondroitin_lyas"/>
</dbReference>
<protein>
    <recommendedName>
        <fullName evidence="9">Heparin-sulfate lyase N-terminal domain-containing protein</fullName>
    </recommendedName>
</protein>
<keyword evidence="8" id="KW-1185">Reference proteome</keyword>
<dbReference type="Gene3D" id="1.50.10.100">
    <property type="entry name" value="Chondroitin AC/alginate lyase"/>
    <property type="match status" value="1"/>
</dbReference>
<dbReference type="InterPro" id="IPR031680">
    <property type="entry name" value="Hepar_II_III_N"/>
</dbReference>
<dbReference type="Gene3D" id="2.70.98.70">
    <property type="match status" value="1"/>
</dbReference>
<feature type="domain" description="Heparin-sulfate lyase N-terminal" evidence="6">
    <location>
        <begin position="212"/>
        <end position="417"/>
    </location>
</feature>
<evidence type="ECO:0000256" key="3">
    <source>
        <dbReference type="ARBA" id="ARBA00022764"/>
    </source>
</evidence>
<gene>
    <name evidence="7" type="ORF">MONBRDRAFT_22083</name>
</gene>
<evidence type="ECO:0000313" key="7">
    <source>
        <dbReference type="EMBL" id="EDQ92876.1"/>
    </source>
</evidence>
<evidence type="ECO:0000256" key="2">
    <source>
        <dbReference type="ARBA" id="ARBA00022729"/>
    </source>
</evidence>
<feature type="domain" description="Heparinase II/III-like C-terminal" evidence="5">
    <location>
        <begin position="442"/>
        <end position="677"/>
    </location>
</feature>
<evidence type="ECO:0000313" key="8">
    <source>
        <dbReference type="Proteomes" id="UP000001357"/>
    </source>
</evidence>
<dbReference type="GeneID" id="5887892"/>